<protein>
    <submittedName>
        <fullName evidence="1">Uncharacterized protein</fullName>
    </submittedName>
</protein>
<dbReference type="HOGENOM" id="CLU_3210263_0_0_1"/>
<dbReference type="AlphaFoldDB" id="L7K0I5"/>
<dbReference type="Proteomes" id="UP000011185">
    <property type="component" value="Unassembled WGS sequence"/>
</dbReference>
<dbReference type="VEuPathDB" id="MicrosporidiaDB:THOM_0231"/>
<organism evidence="1 2">
    <name type="scientific">Trachipleistophora hominis</name>
    <name type="common">Microsporidian parasite</name>
    <dbReference type="NCBI Taxonomy" id="72359"/>
    <lineage>
        <taxon>Eukaryota</taxon>
        <taxon>Fungi</taxon>
        <taxon>Fungi incertae sedis</taxon>
        <taxon>Microsporidia</taxon>
        <taxon>Pleistophoridae</taxon>
        <taxon>Trachipleistophora</taxon>
    </lineage>
</organism>
<proteinExistence type="predicted"/>
<name>L7K0I5_TRAHO</name>
<sequence>VALPNRHGVFTLRQESVMNSSSLCSCNLKRLFTNPNIQPRCPCIR</sequence>
<dbReference type="EMBL" id="JH993814">
    <property type="protein sequence ID" value="ELQ76792.1"/>
    <property type="molecule type" value="Genomic_DNA"/>
</dbReference>
<reference evidence="1 2" key="1">
    <citation type="journal article" date="2012" name="PLoS Pathog.">
        <title>The genome of the obligate intracellular parasite Trachipleistophora hominis: new insights into microsporidian genome dynamics and reductive evolution.</title>
        <authorList>
            <person name="Heinz E."/>
            <person name="Williams T.A."/>
            <person name="Nakjang S."/>
            <person name="Noel C.J."/>
            <person name="Swan D.C."/>
            <person name="Goldberg A.V."/>
            <person name="Harris S.R."/>
            <person name="Weinmaier T."/>
            <person name="Markert S."/>
            <person name="Becher D."/>
            <person name="Bernhardt J."/>
            <person name="Dagan T."/>
            <person name="Hacker C."/>
            <person name="Lucocq J.M."/>
            <person name="Schweder T."/>
            <person name="Rattei T."/>
            <person name="Hall N."/>
            <person name="Hirt R.P."/>
            <person name="Embley T.M."/>
        </authorList>
    </citation>
    <scope>NUCLEOTIDE SEQUENCE [LARGE SCALE GENOMIC DNA]</scope>
</reference>
<accession>L7K0I5</accession>
<dbReference type="InParanoid" id="L7K0I5"/>
<evidence type="ECO:0000313" key="1">
    <source>
        <dbReference type="EMBL" id="ELQ76792.1"/>
    </source>
</evidence>
<gene>
    <name evidence="1" type="ORF">THOM_0231</name>
</gene>
<keyword evidence="2" id="KW-1185">Reference proteome</keyword>
<evidence type="ECO:0000313" key="2">
    <source>
        <dbReference type="Proteomes" id="UP000011185"/>
    </source>
</evidence>
<feature type="non-terminal residue" evidence="1">
    <location>
        <position position="1"/>
    </location>
</feature>